<accession>G0IZ72</accession>
<dbReference type="RefSeq" id="WP_014018150.1">
    <property type="nucleotide sequence ID" value="NC_015914.1"/>
</dbReference>
<gene>
    <name evidence="6" type="ordered locus">Cycma_0066</name>
</gene>
<dbReference type="eggNOG" id="ENOG50345DH">
    <property type="taxonomic scope" value="Bacteria"/>
</dbReference>
<dbReference type="InterPro" id="IPR006480">
    <property type="entry name" value="Phage_holin_4_1"/>
</dbReference>
<evidence type="ECO:0008006" key="8">
    <source>
        <dbReference type="Google" id="ProtNLM"/>
    </source>
</evidence>
<dbReference type="GO" id="GO:0016020">
    <property type="term" value="C:membrane"/>
    <property type="evidence" value="ECO:0007669"/>
    <property type="project" value="UniProtKB-SubCell"/>
</dbReference>
<comment type="subcellular location">
    <subcellularLocation>
        <location evidence="1">Membrane</location>
        <topology evidence="1">Multi-pass membrane protein</topology>
    </subcellularLocation>
</comment>
<evidence type="ECO:0000256" key="1">
    <source>
        <dbReference type="ARBA" id="ARBA00004141"/>
    </source>
</evidence>
<evidence type="ECO:0000256" key="3">
    <source>
        <dbReference type="ARBA" id="ARBA00022989"/>
    </source>
</evidence>
<sequence>MNCIEKILATYGYDGWGDLWVSLSPSFKYAGVTAFTMGISSLGVSVLRIFGLDSLAFAGLLIVFGFELVTGLARANAVKERITSVKFSRFLFKVFYYLISIAVTYLMSMSFLEQGKPTAALIFDWMHMFLVIQIVLENIVSISENLAVVQGKEKSHFVTVLQEKINQLLR</sequence>
<dbReference type="HOGENOM" id="CLU_1531573_0_0_10"/>
<organism evidence="6 7">
    <name type="scientific">Cyclobacterium marinum (strain ATCC 25205 / DSM 745 / LMG 13164 / NCIMB 1802)</name>
    <name type="common">Flectobacillus marinus</name>
    <dbReference type="NCBI Taxonomy" id="880070"/>
    <lineage>
        <taxon>Bacteria</taxon>
        <taxon>Pseudomonadati</taxon>
        <taxon>Bacteroidota</taxon>
        <taxon>Cytophagia</taxon>
        <taxon>Cytophagales</taxon>
        <taxon>Cyclobacteriaceae</taxon>
        <taxon>Cyclobacterium</taxon>
    </lineage>
</organism>
<dbReference type="Proteomes" id="UP000001635">
    <property type="component" value="Chromosome"/>
</dbReference>
<protein>
    <recommendedName>
        <fullName evidence="8">Holin</fullName>
    </recommendedName>
</protein>
<dbReference type="TCDB" id="1.E.19.6.3">
    <property type="family name" value="the clostridium difficile tcde holin (tcde holin) family"/>
</dbReference>
<dbReference type="STRING" id="880070.Cycma_0066"/>
<dbReference type="AlphaFoldDB" id="G0IZ72"/>
<feature type="transmembrane region" description="Helical" evidence="5">
    <location>
        <begin position="94"/>
        <end position="112"/>
    </location>
</feature>
<evidence type="ECO:0000313" key="7">
    <source>
        <dbReference type="Proteomes" id="UP000001635"/>
    </source>
</evidence>
<name>G0IZ72_CYCMS</name>
<feature type="transmembrane region" description="Helical" evidence="5">
    <location>
        <begin position="29"/>
        <end position="49"/>
    </location>
</feature>
<dbReference type="EMBL" id="CP002955">
    <property type="protein sequence ID" value="AEL23851.1"/>
    <property type="molecule type" value="Genomic_DNA"/>
</dbReference>
<dbReference type="OrthoDB" id="713986at2"/>
<evidence type="ECO:0000256" key="5">
    <source>
        <dbReference type="SAM" id="Phobius"/>
    </source>
</evidence>
<feature type="transmembrane region" description="Helical" evidence="5">
    <location>
        <begin position="55"/>
        <end position="73"/>
    </location>
</feature>
<evidence type="ECO:0000256" key="4">
    <source>
        <dbReference type="ARBA" id="ARBA00023136"/>
    </source>
</evidence>
<evidence type="ECO:0000256" key="2">
    <source>
        <dbReference type="ARBA" id="ARBA00022692"/>
    </source>
</evidence>
<dbReference type="KEGG" id="cmr:Cycma_0066"/>
<keyword evidence="7" id="KW-1185">Reference proteome</keyword>
<keyword evidence="2 5" id="KW-0812">Transmembrane</keyword>
<keyword evidence="3 5" id="KW-1133">Transmembrane helix</keyword>
<evidence type="ECO:0000313" key="6">
    <source>
        <dbReference type="EMBL" id="AEL23851.1"/>
    </source>
</evidence>
<proteinExistence type="predicted"/>
<reference evidence="7" key="1">
    <citation type="submission" date="2011-07" db="EMBL/GenBank/DDBJ databases">
        <title>The complete genome of Cyclobacterium marinum DSM 745.</title>
        <authorList>
            <person name="Lucas S."/>
            <person name="Han J."/>
            <person name="Lapidus A."/>
            <person name="Bruce D."/>
            <person name="Goodwin L."/>
            <person name="Pitluck S."/>
            <person name="Peters L."/>
            <person name="Kyrpides N."/>
            <person name="Mavromatis K."/>
            <person name="Ivanova N."/>
            <person name="Ovchinnikova G."/>
            <person name="Chertkov O."/>
            <person name="Detter J.C."/>
            <person name="Tapia R."/>
            <person name="Han C."/>
            <person name="Land M."/>
            <person name="Hauser L."/>
            <person name="Markowitz V."/>
            <person name="Cheng J.-F."/>
            <person name="Hugenholtz P."/>
            <person name="Woyke T."/>
            <person name="Wu D."/>
            <person name="Tindall B."/>
            <person name="Schuetze A."/>
            <person name="Brambilla E."/>
            <person name="Klenk H.-P."/>
            <person name="Eisen J.A."/>
        </authorList>
    </citation>
    <scope>NUCLEOTIDE SEQUENCE [LARGE SCALE GENOMIC DNA]</scope>
    <source>
        <strain evidence="7">ATCC 25205 / DSM 745 / LMG 13164 / NCIMB 1802</strain>
    </source>
</reference>
<dbReference type="Pfam" id="PF05105">
    <property type="entry name" value="Phage_holin_4_1"/>
    <property type="match status" value="1"/>
</dbReference>
<keyword evidence="4 5" id="KW-0472">Membrane</keyword>